<organism evidence="3 4">
    <name type="scientific">Aeromicrobium piscarium</name>
    <dbReference type="NCBI Taxonomy" id="2590901"/>
    <lineage>
        <taxon>Bacteria</taxon>
        <taxon>Bacillati</taxon>
        <taxon>Actinomycetota</taxon>
        <taxon>Actinomycetes</taxon>
        <taxon>Propionibacteriales</taxon>
        <taxon>Nocardioidaceae</taxon>
        <taxon>Aeromicrobium</taxon>
    </lineage>
</organism>
<dbReference type="OrthoDB" id="9779630at2"/>
<accession>A0A554RNF6</accession>
<dbReference type="PANTHER" id="PTHR31088:SF6">
    <property type="entry name" value="PHAGE SHOCK PROTEIN A"/>
    <property type="match status" value="1"/>
</dbReference>
<dbReference type="InterPro" id="IPR007157">
    <property type="entry name" value="PspA_VIPP1"/>
</dbReference>
<protein>
    <submittedName>
        <fullName evidence="3">PspA/IM30 family protein</fullName>
    </submittedName>
</protein>
<gene>
    <name evidence="3" type="ORF">FNM00_16775</name>
</gene>
<comment type="similarity">
    <text evidence="1">Belongs to the PspA/Vipp/IM30 family.</text>
</comment>
<dbReference type="Proteomes" id="UP000316988">
    <property type="component" value="Unassembled WGS sequence"/>
</dbReference>
<proteinExistence type="inferred from homology"/>
<dbReference type="EMBL" id="VLNT01000022">
    <property type="protein sequence ID" value="TSD55562.1"/>
    <property type="molecule type" value="Genomic_DNA"/>
</dbReference>
<name>A0A554RNF6_9ACTN</name>
<dbReference type="Gene3D" id="1.10.287.1490">
    <property type="match status" value="1"/>
</dbReference>
<evidence type="ECO:0000313" key="3">
    <source>
        <dbReference type="EMBL" id="TSD55562.1"/>
    </source>
</evidence>
<evidence type="ECO:0000256" key="2">
    <source>
        <dbReference type="SAM" id="Coils"/>
    </source>
</evidence>
<dbReference type="PANTHER" id="PTHR31088">
    <property type="entry name" value="MEMBRANE-ASSOCIATED PROTEIN VIPP1, CHLOROPLASTIC"/>
    <property type="match status" value="1"/>
</dbReference>
<feature type="coiled-coil region" evidence="2">
    <location>
        <begin position="58"/>
        <end position="197"/>
    </location>
</feature>
<dbReference type="AlphaFoldDB" id="A0A554RNF6"/>
<sequence>MAGDGITARIGRWWRSRAATRDVEDPERLRGKLDETYRDQLAMLTTVRRGVADVRTSRRRVEVQMARQREQVESFDAQAREAVNRGDDDAARDALGRKVMLEKALDELTERHRSLAGEEESLERAAEKVERQIEDFRMRKDTLTARYSAASARSEINDATTGIASATSQIGQAMDEAERHTRELEATADAVDELASEGVIARAGEDPDEALRRQIDAALAETQIEESKGDDGPNQISS</sequence>
<keyword evidence="2" id="KW-0175">Coiled coil</keyword>
<evidence type="ECO:0000313" key="4">
    <source>
        <dbReference type="Proteomes" id="UP000316988"/>
    </source>
</evidence>
<dbReference type="Pfam" id="PF04012">
    <property type="entry name" value="PspA_IM30"/>
    <property type="match status" value="1"/>
</dbReference>
<evidence type="ECO:0000256" key="1">
    <source>
        <dbReference type="ARBA" id="ARBA00043985"/>
    </source>
</evidence>
<comment type="caution">
    <text evidence="3">The sequence shown here is derived from an EMBL/GenBank/DDBJ whole genome shotgun (WGS) entry which is preliminary data.</text>
</comment>
<reference evidence="3 4" key="1">
    <citation type="submission" date="2019-07" db="EMBL/GenBank/DDBJ databases">
        <authorList>
            <person name="Zhao L.H."/>
        </authorList>
    </citation>
    <scope>NUCLEOTIDE SEQUENCE [LARGE SCALE GENOMIC DNA]</scope>
    <source>
        <strain evidence="3 4">Co35</strain>
    </source>
</reference>
<dbReference type="RefSeq" id="WP_143914690.1">
    <property type="nucleotide sequence ID" value="NZ_VLNT01000022.1"/>
</dbReference>
<keyword evidence="4" id="KW-1185">Reference proteome</keyword>